<protein>
    <recommendedName>
        <fullName evidence="4">Pre-peptidase</fullName>
    </recommendedName>
</protein>
<sequence>MVVEERRTLKILMLGFVFCCVILLSGMTAHAQSVNEIEPNDTMETAQLILANSETAAQAVTGNRPNQYIVNGNLLKTDIDWYKVYLTSGTQYVTCNGKGFDFEVYNSSNVLIKRQEYSYGSSFGSTAYPFTVTTAGYYYVKVNANSSTTTSSYTLLVGGPTYTVASCKVNMSSITMDRTDTVYPIDLNTVSGIPDGAVAYLVSLSSVGTNSVSDISVKNQNSTINLTKYSWQKDGLASLNLPVKSRWDITFKYYKNATFTPKFNIYYAYPMTSVYADDITVSR</sequence>
<feature type="signal peptide" evidence="1">
    <location>
        <begin position="1"/>
        <end position="31"/>
    </location>
</feature>
<dbReference type="SUPFAM" id="SSF89260">
    <property type="entry name" value="Collagen-binding domain"/>
    <property type="match status" value="1"/>
</dbReference>
<evidence type="ECO:0000256" key="1">
    <source>
        <dbReference type="SAM" id="SignalP"/>
    </source>
</evidence>
<evidence type="ECO:0008006" key="4">
    <source>
        <dbReference type="Google" id="ProtNLM"/>
    </source>
</evidence>
<dbReference type="RefSeq" id="WP_342757295.1">
    <property type="nucleotide sequence ID" value="NZ_CP146256.1"/>
</dbReference>
<evidence type="ECO:0000313" key="3">
    <source>
        <dbReference type="Proteomes" id="UP001451571"/>
    </source>
</evidence>
<gene>
    <name evidence="2" type="ORF">V6984_19665</name>
</gene>
<feature type="chain" id="PRO_5046843020" description="Pre-peptidase" evidence="1">
    <location>
        <begin position="32"/>
        <end position="283"/>
    </location>
</feature>
<keyword evidence="3" id="KW-1185">Reference proteome</keyword>
<reference evidence="2 3" key="1">
    <citation type="submission" date="2024-02" db="EMBL/GenBank/DDBJ databases">
        <title>Bacterial strain from lacustrine sediment.</title>
        <authorList>
            <person name="Petit C."/>
            <person name="Fadhlaoui K."/>
        </authorList>
    </citation>
    <scope>NUCLEOTIDE SEQUENCE [LARGE SCALE GENOMIC DNA]</scope>
    <source>
        <strain evidence="2 3">IPX-CK</strain>
    </source>
</reference>
<organism evidence="2 3">
    <name type="scientific">Kineothrix sedimenti</name>
    <dbReference type="NCBI Taxonomy" id="3123317"/>
    <lineage>
        <taxon>Bacteria</taxon>
        <taxon>Bacillati</taxon>
        <taxon>Bacillota</taxon>
        <taxon>Clostridia</taxon>
        <taxon>Lachnospirales</taxon>
        <taxon>Lachnospiraceae</taxon>
        <taxon>Kineothrix</taxon>
    </lineage>
</organism>
<evidence type="ECO:0000313" key="2">
    <source>
        <dbReference type="EMBL" id="XAH73692.1"/>
    </source>
</evidence>
<dbReference type="Proteomes" id="UP001451571">
    <property type="component" value="Chromosome"/>
</dbReference>
<dbReference type="Gene3D" id="2.60.120.380">
    <property type="match status" value="1"/>
</dbReference>
<keyword evidence="1" id="KW-0732">Signal</keyword>
<dbReference type="EMBL" id="CP146256">
    <property type="protein sequence ID" value="XAH73692.1"/>
    <property type="molecule type" value="Genomic_DNA"/>
</dbReference>
<name>A0ABZ3EWJ4_9FIRM</name>
<proteinExistence type="predicted"/>
<accession>A0ABZ3EWJ4</accession>